<dbReference type="Proteomes" id="UP001324427">
    <property type="component" value="Unassembled WGS sequence"/>
</dbReference>
<proteinExistence type="predicted"/>
<dbReference type="Gene3D" id="1.10.150.450">
    <property type="match status" value="1"/>
</dbReference>
<dbReference type="SFLD" id="SFLDS00003">
    <property type="entry name" value="Haloacid_Dehalogenase"/>
    <property type="match status" value="1"/>
</dbReference>
<dbReference type="GO" id="GO:0008252">
    <property type="term" value="F:nucleotidase activity"/>
    <property type="evidence" value="ECO:0007669"/>
    <property type="project" value="TreeGrafter"/>
</dbReference>
<name>A0AAV9JH62_9PEZI</name>
<dbReference type="SUPFAM" id="SSF56784">
    <property type="entry name" value="HAD-like"/>
    <property type="match status" value="1"/>
</dbReference>
<reference evidence="2 3" key="1">
    <citation type="submission" date="2021-11" db="EMBL/GenBank/DDBJ databases">
        <title>Black yeast isolated from Biological Soil Crust.</title>
        <authorList>
            <person name="Kurbessoian T."/>
        </authorList>
    </citation>
    <scope>NUCLEOTIDE SEQUENCE [LARGE SCALE GENOMIC DNA]</scope>
    <source>
        <strain evidence="2 3">CCFEE 5522</strain>
    </source>
</reference>
<evidence type="ECO:0008006" key="4">
    <source>
        <dbReference type="Google" id="ProtNLM"/>
    </source>
</evidence>
<dbReference type="PANTHER" id="PTHR47438:SF1">
    <property type="entry name" value="PHOSPHATE METABOLISM PROTEIN 8-RELATED"/>
    <property type="match status" value="1"/>
</dbReference>
<dbReference type="Pfam" id="PF00702">
    <property type="entry name" value="Hydrolase"/>
    <property type="match status" value="1"/>
</dbReference>
<evidence type="ECO:0000313" key="3">
    <source>
        <dbReference type="Proteomes" id="UP001324427"/>
    </source>
</evidence>
<dbReference type="InterPro" id="IPR023214">
    <property type="entry name" value="HAD_sf"/>
</dbReference>
<feature type="compositionally biased region" description="Low complexity" evidence="1">
    <location>
        <begin position="7"/>
        <end position="20"/>
    </location>
</feature>
<organism evidence="2 3">
    <name type="scientific">Oleoguttula mirabilis</name>
    <dbReference type="NCBI Taxonomy" id="1507867"/>
    <lineage>
        <taxon>Eukaryota</taxon>
        <taxon>Fungi</taxon>
        <taxon>Dikarya</taxon>
        <taxon>Ascomycota</taxon>
        <taxon>Pezizomycotina</taxon>
        <taxon>Dothideomycetes</taxon>
        <taxon>Dothideomycetidae</taxon>
        <taxon>Mycosphaerellales</taxon>
        <taxon>Teratosphaeriaceae</taxon>
        <taxon>Oleoguttula</taxon>
    </lineage>
</organism>
<dbReference type="InterPro" id="IPR010237">
    <property type="entry name" value="Pyr-5-nucltdase"/>
</dbReference>
<dbReference type="FunFam" id="1.10.150.450:FF:000001">
    <property type="entry name" value="SDT1p Pyrimidine nucleotidase"/>
    <property type="match status" value="1"/>
</dbReference>
<protein>
    <recommendedName>
        <fullName evidence="4">Pyrimidine 5-nucleotidase</fullName>
    </recommendedName>
</protein>
<dbReference type="NCBIfam" id="TIGR01993">
    <property type="entry name" value="Pyr-5-nucltdase"/>
    <property type="match status" value="1"/>
</dbReference>
<dbReference type="AlphaFoldDB" id="A0AAV9JH62"/>
<evidence type="ECO:0000256" key="1">
    <source>
        <dbReference type="SAM" id="MobiDB-lite"/>
    </source>
</evidence>
<dbReference type="InterPro" id="IPR006439">
    <property type="entry name" value="HAD-SF_hydro_IA"/>
</dbReference>
<evidence type="ECO:0000313" key="2">
    <source>
        <dbReference type="EMBL" id="KAK4544517.1"/>
    </source>
</evidence>
<dbReference type="NCBIfam" id="TIGR01509">
    <property type="entry name" value="HAD-SF-IA-v3"/>
    <property type="match status" value="1"/>
</dbReference>
<accession>A0AAV9JH62</accession>
<sequence length="251" mass="28413">MDEMAMNGTSNGAANGAANGISPPQPTDKKVFFFDIDNCLYPSSFKIHEHMSRLIDDYFQSHLALTREDATKLHQDYYKNYGLAIEGLVRHHQIDPMEYNRLVDDALPLEDIIKPDPNLRKLIEDIDRSKVKLWLFTNAYITHGRRVVKMLGIDDLFEGITYCDYAAEKLLCKPAPAMYAKAMREAGVRDVERCYFVDDSALNATGAKAYGWKAAHLVEAEAKVPAKPACDHQIKSLEELRDVFPEVFKPA</sequence>
<dbReference type="Gene3D" id="3.40.50.1000">
    <property type="entry name" value="HAD superfamily/HAD-like"/>
    <property type="match status" value="1"/>
</dbReference>
<comment type="caution">
    <text evidence="2">The sequence shown here is derived from an EMBL/GenBank/DDBJ whole genome shotgun (WGS) entry which is preliminary data.</text>
</comment>
<keyword evidence="3" id="KW-1185">Reference proteome</keyword>
<dbReference type="InterPro" id="IPR052791">
    <property type="entry name" value="SSM1_domain"/>
</dbReference>
<dbReference type="PANTHER" id="PTHR47438">
    <property type="entry name" value="PHOSPHATE METABOLISM PROTEIN 8-RELATED"/>
    <property type="match status" value="1"/>
</dbReference>
<dbReference type="EMBL" id="JAVFHQ010000024">
    <property type="protein sequence ID" value="KAK4544517.1"/>
    <property type="molecule type" value="Genomic_DNA"/>
</dbReference>
<dbReference type="InterPro" id="IPR036412">
    <property type="entry name" value="HAD-like_sf"/>
</dbReference>
<dbReference type="SFLD" id="SFLDG01132">
    <property type="entry name" value="C1.5.3:_5'-Nucleotidase_Like"/>
    <property type="match status" value="1"/>
</dbReference>
<dbReference type="SFLD" id="SFLDG01129">
    <property type="entry name" value="C1.5:_HAD__Beta-PGM__Phosphata"/>
    <property type="match status" value="1"/>
</dbReference>
<gene>
    <name evidence="2" type="ORF">LTR36_004089</name>
</gene>
<dbReference type="GO" id="GO:0006206">
    <property type="term" value="P:pyrimidine nucleobase metabolic process"/>
    <property type="evidence" value="ECO:0007669"/>
    <property type="project" value="TreeGrafter"/>
</dbReference>
<dbReference type="GO" id="GO:0009166">
    <property type="term" value="P:nucleotide catabolic process"/>
    <property type="evidence" value="ECO:0007669"/>
    <property type="project" value="TreeGrafter"/>
</dbReference>
<feature type="region of interest" description="Disordered" evidence="1">
    <location>
        <begin position="1"/>
        <end position="21"/>
    </location>
</feature>